<feature type="transmembrane region" description="Helical" evidence="2">
    <location>
        <begin position="116"/>
        <end position="138"/>
    </location>
</feature>
<feature type="signal peptide" evidence="3">
    <location>
        <begin position="1"/>
        <end position="21"/>
    </location>
</feature>
<dbReference type="EMBL" id="ML769383">
    <property type="protein sequence ID" value="KAE9411171.1"/>
    <property type="molecule type" value="Genomic_DNA"/>
</dbReference>
<keyword evidence="2" id="KW-0472">Membrane</keyword>
<accession>A0A6A4IKM4</accession>
<protein>
    <recommendedName>
        <fullName evidence="6">Mid2 domain-containing protein</fullName>
    </recommendedName>
</protein>
<feature type="region of interest" description="Disordered" evidence="1">
    <location>
        <begin position="58"/>
        <end position="78"/>
    </location>
</feature>
<organism evidence="4 5">
    <name type="scientific">Gymnopus androsaceus JB14</name>
    <dbReference type="NCBI Taxonomy" id="1447944"/>
    <lineage>
        <taxon>Eukaryota</taxon>
        <taxon>Fungi</taxon>
        <taxon>Dikarya</taxon>
        <taxon>Basidiomycota</taxon>
        <taxon>Agaricomycotina</taxon>
        <taxon>Agaricomycetes</taxon>
        <taxon>Agaricomycetidae</taxon>
        <taxon>Agaricales</taxon>
        <taxon>Marasmiineae</taxon>
        <taxon>Omphalotaceae</taxon>
        <taxon>Gymnopus</taxon>
    </lineage>
</organism>
<evidence type="ECO:0000256" key="2">
    <source>
        <dbReference type="SAM" id="Phobius"/>
    </source>
</evidence>
<evidence type="ECO:0000256" key="1">
    <source>
        <dbReference type="SAM" id="MobiDB-lite"/>
    </source>
</evidence>
<feature type="chain" id="PRO_5025372942" description="Mid2 domain-containing protein" evidence="3">
    <location>
        <begin position="22"/>
        <end position="221"/>
    </location>
</feature>
<reference evidence="4" key="1">
    <citation type="journal article" date="2019" name="Environ. Microbiol.">
        <title>Fungal ecological strategies reflected in gene transcription - a case study of two litter decomposers.</title>
        <authorList>
            <person name="Barbi F."/>
            <person name="Kohler A."/>
            <person name="Barry K."/>
            <person name="Baskaran P."/>
            <person name="Daum C."/>
            <person name="Fauchery L."/>
            <person name="Ihrmark K."/>
            <person name="Kuo A."/>
            <person name="LaButti K."/>
            <person name="Lipzen A."/>
            <person name="Morin E."/>
            <person name="Grigoriev I.V."/>
            <person name="Henrissat B."/>
            <person name="Lindahl B."/>
            <person name="Martin F."/>
        </authorList>
    </citation>
    <scope>NUCLEOTIDE SEQUENCE</scope>
    <source>
        <strain evidence="4">JB14</strain>
    </source>
</reference>
<name>A0A6A4IKM4_9AGAR</name>
<dbReference type="Proteomes" id="UP000799118">
    <property type="component" value="Unassembled WGS sequence"/>
</dbReference>
<evidence type="ECO:0000256" key="3">
    <source>
        <dbReference type="SAM" id="SignalP"/>
    </source>
</evidence>
<keyword evidence="2" id="KW-1133">Transmembrane helix</keyword>
<sequence>MAFKVMICFLVIALSVGVGNARVLARQSNAVSVDGLSMAPSEAPGLEQPTSAISVDGLSMAPLETPGGPQPEEPPAISVDGLSMASLETPSLQQPTSAGLATETASAASSDSHSGAIAGGVVAAFVVAVVAGVLLLRYRSKRSPNHWRNRVQRGAGPLGDRWHKLDIKSDIVSTANPVLDDHKSPIASPVTAKFSTPLMHPLGVPRLPAENIEMQTSWDGY</sequence>
<dbReference type="OrthoDB" id="2926713at2759"/>
<keyword evidence="2" id="KW-0812">Transmembrane</keyword>
<evidence type="ECO:0008006" key="6">
    <source>
        <dbReference type="Google" id="ProtNLM"/>
    </source>
</evidence>
<evidence type="ECO:0000313" key="5">
    <source>
        <dbReference type="Proteomes" id="UP000799118"/>
    </source>
</evidence>
<evidence type="ECO:0000313" key="4">
    <source>
        <dbReference type="EMBL" id="KAE9411171.1"/>
    </source>
</evidence>
<keyword evidence="5" id="KW-1185">Reference proteome</keyword>
<proteinExistence type="predicted"/>
<dbReference type="AlphaFoldDB" id="A0A6A4IKM4"/>
<gene>
    <name evidence="4" type="ORF">BT96DRAFT_982946</name>
</gene>
<keyword evidence="3" id="KW-0732">Signal</keyword>